<name>R9PB16_PSEHS</name>
<feature type="region of interest" description="Disordered" evidence="3">
    <location>
        <begin position="62"/>
        <end position="183"/>
    </location>
</feature>
<feature type="region of interest" description="Disordered" evidence="3">
    <location>
        <begin position="1"/>
        <end position="36"/>
    </location>
</feature>
<feature type="domain" description="FAM192A/Fyv6 N-terminal" evidence="4">
    <location>
        <begin position="19"/>
        <end position="98"/>
    </location>
</feature>
<proteinExistence type="predicted"/>
<dbReference type="EMBL" id="DF238820">
    <property type="protein sequence ID" value="GAC98417.1"/>
    <property type="molecule type" value="Genomic_DNA"/>
</dbReference>
<gene>
    <name evidence="5" type="ORF">PHSY_006011</name>
</gene>
<evidence type="ECO:0000256" key="3">
    <source>
        <dbReference type="SAM" id="MobiDB-lite"/>
    </source>
</evidence>
<dbReference type="Pfam" id="PF10187">
    <property type="entry name" value="FAM192A_Fyv6_N"/>
    <property type="match status" value="1"/>
</dbReference>
<dbReference type="AlphaFoldDB" id="R9PB16"/>
<comment type="subcellular location">
    <subcellularLocation>
        <location evidence="1">Nucleus</location>
    </subcellularLocation>
</comment>
<evidence type="ECO:0000256" key="1">
    <source>
        <dbReference type="ARBA" id="ARBA00004123"/>
    </source>
</evidence>
<dbReference type="Proteomes" id="UP000014071">
    <property type="component" value="Unassembled WGS sequence"/>
</dbReference>
<dbReference type="HOGENOM" id="CLU_083959_0_0_1"/>
<dbReference type="PANTHER" id="PTHR13495">
    <property type="entry name" value="NEFA-INTERACTING NUCLEAR PROTEIN NIP30"/>
    <property type="match status" value="1"/>
</dbReference>
<dbReference type="eggNOG" id="KOG4036">
    <property type="taxonomic scope" value="Eukaryota"/>
</dbReference>
<feature type="compositionally biased region" description="Polar residues" evidence="3">
    <location>
        <begin position="17"/>
        <end position="27"/>
    </location>
</feature>
<feature type="compositionally biased region" description="Basic and acidic residues" evidence="3">
    <location>
        <begin position="75"/>
        <end position="98"/>
    </location>
</feature>
<keyword evidence="6" id="KW-1185">Reference proteome</keyword>
<reference evidence="6" key="1">
    <citation type="journal article" date="2013" name="Genome Announc.">
        <title>Draft genome sequence of the basidiomycetous yeast-like fungus Pseudozyma hubeiensis SY62, which produces an abundant amount of the biosurfactant mannosylerythritol lipids.</title>
        <authorList>
            <person name="Konishi M."/>
            <person name="Hatada Y."/>
            <person name="Horiuchi J."/>
        </authorList>
    </citation>
    <scope>NUCLEOTIDE SEQUENCE [LARGE SCALE GENOMIC DNA]</scope>
    <source>
        <strain evidence="6">SY62</strain>
    </source>
</reference>
<accession>R9PB16</accession>
<keyword evidence="2" id="KW-0539">Nucleus</keyword>
<dbReference type="STRING" id="1305764.R9PB16"/>
<dbReference type="RefSeq" id="XP_012192004.1">
    <property type="nucleotide sequence ID" value="XM_012336614.1"/>
</dbReference>
<dbReference type="InterPro" id="IPR039845">
    <property type="entry name" value="FAM192A"/>
</dbReference>
<dbReference type="InterPro" id="IPR019331">
    <property type="entry name" value="FAM192A/Fyv6_N"/>
</dbReference>
<evidence type="ECO:0000313" key="5">
    <source>
        <dbReference type="EMBL" id="GAC98417.1"/>
    </source>
</evidence>
<dbReference type="OrthoDB" id="75720at2759"/>
<feature type="compositionally biased region" description="Low complexity" evidence="3">
    <location>
        <begin position="161"/>
        <end position="183"/>
    </location>
</feature>
<evidence type="ECO:0000256" key="2">
    <source>
        <dbReference type="ARBA" id="ARBA00023242"/>
    </source>
</evidence>
<dbReference type="GeneID" id="24111283"/>
<sequence length="183" mass="19770">MSTAKSSVASRFVSASELDSTSNTSTPAAEYDPRSLYERLQTNKEAKDAVLDEKYKLSNQFRGIDDGEAEFLQGVERERRREEEERRKGEKGELERFRVAKATSGRLSEGGMGAGKDRLQEKTPLAGGEEAAKTNKKKRKANSSALLGVVKKKPSKPPSAPTATTASSATTNASTTHSSKPSS</sequence>
<evidence type="ECO:0000313" key="6">
    <source>
        <dbReference type="Proteomes" id="UP000014071"/>
    </source>
</evidence>
<dbReference type="PANTHER" id="PTHR13495:SF0">
    <property type="entry name" value="PSME3-INTERACTING PROTEIN"/>
    <property type="match status" value="1"/>
</dbReference>
<organism evidence="5 6">
    <name type="scientific">Pseudozyma hubeiensis (strain SY62)</name>
    <name type="common">Yeast</name>
    <dbReference type="NCBI Taxonomy" id="1305764"/>
    <lineage>
        <taxon>Eukaryota</taxon>
        <taxon>Fungi</taxon>
        <taxon>Dikarya</taxon>
        <taxon>Basidiomycota</taxon>
        <taxon>Ustilaginomycotina</taxon>
        <taxon>Ustilaginomycetes</taxon>
        <taxon>Ustilaginales</taxon>
        <taxon>Ustilaginaceae</taxon>
        <taxon>Pseudozyma</taxon>
    </lineage>
</organism>
<protein>
    <recommendedName>
        <fullName evidence="4">FAM192A/Fyv6 N-terminal domain-containing protein</fullName>
    </recommendedName>
</protein>
<dbReference type="GO" id="GO:0005634">
    <property type="term" value="C:nucleus"/>
    <property type="evidence" value="ECO:0007669"/>
    <property type="project" value="UniProtKB-SubCell"/>
</dbReference>
<evidence type="ECO:0000259" key="4">
    <source>
        <dbReference type="Pfam" id="PF10187"/>
    </source>
</evidence>